<dbReference type="Pfam" id="PF02875">
    <property type="entry name" value="Mur_ligase_C"/>
    <property type="match status" value="1"/>
</dbReference>
<feature type="binding site" evidence="7">
    <location>
        <begin position="108"/>
        <end position="114"/>
    </location>
    <ligand>
        <name>ATP</name>
        <dbReference type="ChEBI" id="CHEBI:30616"/>
    </ligand>
</feature>
<dbReference type="SUPFAM" id="SSF51984">
    <property type="entry name" value="MurCD N-terminal domain"/>
    <property type="match status" value="1"/>
</dbReference>
<comment type="function">
    <text evidence="7 8">Cell wall formation. Catalyzes the addition of glutamate to the nucleotide precursor UDP-N-acetylmuramoyl-L-alanine (UMA).</text>
</comment>
<evidence type="ECO:0000256" key="2">
    <source>
        <dbReference type="ARBA" id="ARBA00004752"/>
    </source>
</evidence>
<evidence type="ECO:0000259" key="9">
    <source>
        <dbReference type="Pfam" id="PF02875"/>
    </source>
</evidence>
<keyword evidence="6 7" id="KW-0067">ATP-binding</keyword>
<dbReference type="PANTHER" id="PTHR43692:SF1">
    <property type="entry name" value="UDP-N-ACETYLMURAMOYLALANINE--D-GLUTAMATE LIGASE"/>
    <property type="match status" value="1"/>
</dbReference>
<comment type="pathway">
    <text evidence="2 7 8">Cell wall biogenesis; peptidoglycan biosynthesis.</text>
</comment>
<feature type="domain" description="Mur ligase C-terminal" evidence="9">
    <location>
        <begin position="320"/>
        <end position="446"/>
    </location>
</feature>
<keyword evidence="5 7" id="KW-0547">Nucleotide-binding</keyword>
<dbReference type="Gene3D" id="3.90.190.20">
    <property type="entry name" value="Mur ligase, C-terminal domain"/>
    <property type="match status" value="1"/>
</dbReference>
<keyword evidence="7 8" id="KW-0961">Cell wall biogenesis/degradation</keyword>
<keyword evidence="7 8" id="KW-0131">Cell cycle</keyword>
<comment type="similarity">
    <text evidence="7">Belongs to the MurCDEF family.</text>
</comment>
<evidence type="ECO:0000259" key="10">
    <source>
        <dbReference type="Pfam" id="PF08245"/>
    </source>
</evidence>
<dbReference type="Gene3D" id="3.40.1190.10">
    <property type="entry name" value="Mur-like, catalytic domain"/>
    <property type="match status" value="1"/>
</dbReference>
<evidence type="ECO:0000256" key="4">
    <source>
        <dbReference type="ARBA" id="ARBA00022598"/>
    </source>
</evidence>
<sequence>MDFSNKRVLVAGLGISGRSVAKALQGRSLSVTTVDEHASDADLHSFDEIDFHQVDLVMASPAFNPRTPFIEQALKRGIPVVSEVEIAWQLRVPSARTGCPAAWIGVTGTNGKTSTTQMTSAMMTASSYDAPAVGNIGKAVSQAALDPAHDFLCVELSSFQLHFTDSLELECAAITNLAADHLDWHGGFEAYAADKAKIYRGVRKALVYNADDERVAALAQVAQPAVGCRRVGFTLGQPRAGQIGVSEGWIVDSSGVAGGQVGQPERILALNELPGLAEPNGQVYPHLLADALCALALALGAGADRSAACQAMCNFKPGDHRIETVAQLGQGQSAIRFVDDSKATNAHAARASLSSYQPGSVVWIAGGLAKGARFDDLVASQASRLAAAVIIGRDAEPIEEALKSQAAEVPFTRIAPEPADSVMERALEAAGAYVRRGQVVLLAPACASMDQFKSYAERGQLFAQAAQRWVSAHESD</sequence>
<evidence type="ECO:0000313" key="11">
    <source>
        <dbReference type="EMBL" id="BDR53272.1"/>
    </source>
</evidence>
<evidence type="ECO:0000256" key="1">
    <source>
        <dbReference type="ARBA" id="ARBA00004496"/>
    </source>
</evidence>
<reference evidence="11 12" key="1">
    <citation type="journal article" date="2023" name="Microbiol. Spectr.">
        <title>Symbiosis of Carpenter Bees with Uncharacterized Lactic Acid Bacteria Showing NAD Auxotrophy.</title>
        <authorList>
            <person name="Kawasaki S."/>
            <person name="Ozawa K."/>
            <person name="Mori T."/>
            <person name="Yamamoto A."/>
            <person name="Ito M."/>
            <person name="Ohkuma M."/>
            <person name="Sakamoto M."/>
            <person name="Matsutani M."/>
        </authorList>
    </citation>
    <scope>NUCLEOTIDE SEQUENCE [LARGE SCALE GENOMIC DNA]</scope>
    <source>
        <strain evidence="11 12">Kim37-2</strain>
    </source>
</reference>
<dbReference type="InterPro" id="IPR036615">
    <property type="entry name" value="Mur_ligase_C_dom_sf"/>
</dbReference>
<evidence type="ECO:0000313" key="12">
    <source>
        <dbReference type="Proteomes" id="UP001321766"/>
    </source>
</evidence>
<dbReference type="PANTHER" id="PTHR43692">
    <property type="entry name" value="UDP-N-ACETYLMURAMOYLALANINE--D-GLUTAMATE LIGASE"/>
    <property type="match status" value="1"/>
</dbReference>
<dbReference type="GO" id="GO:0016874">
    <property type="term" value="F:ligase activity"/>
    <property type="evidence" value="ECO:0007669"/>
    <property type="project" value="UniProtKB-KW"/>
</dbReference>
<dbReference type="InterPro" id="IPR013221">
    <property type="entry name" value="Mur_ligase_cen"/>
</dbReference>
<accession>A0ABM8B8Z6</accession>
<dbReference type="Gene3D" id="3.40.50.720">
    <property type="entry name" value="NAD(P)-binding Rossmann-like Domain"/>
    <property type="match status" value="1"/>
</dbReference>
<evidence type="ECO:0000256" key="5">
    <source>
        <dbReference type="ARBA" id="ARBA00022741"/>
    </source>
</evidence>
<feature type="domain" description="Mur ligase central" evidence="10">
    <location>
        <begin position="106"/>
        <end position="224"/>
    </location>
</feature>
<evidence type="ECO:0000256" key="8">
    <source>
        <dbReference type="RuleBase" id="RU003664"/>
    </source>
</evidence>
<dbReference type="InterPro" id="IPR036565">
    <property type="entry name" value="Mur-like_cat_sf"/>
</dbReference>
<comment type="subcellular location">
    <subcellularLocation>
        <location evidence="1 7 8">Cytoplasm</location>
    </subcellularLocation>
</comment>
<keyword evidence="4 7" id="KW-0436">Ligase</keyword>
<dbReference type="Pfam" id="PF08245">
    <property type="entry name" value="Mur_ligase_M"/>
    <property type="match status" value="1"/>
</dbReference>
<keyword evidence="3 7" id="KW-0963">Cytoplasm</keyword>
<dbReference type="EMBL" id="AP026798">
    <property type="protein sequence ID" value="BDR53272.1"/>
    <property type="molecule type" value="Genomic_DNA"/>
</dbReference>
<evidence type="ECO:0000256" key="7">
    <source>
        <dbReference type="HAMAP-Rule" id="MF_00639"/>
    </source>
</evidence>
<organism evidence="11 12">
    <name type="scientific">Bombiscardovia nodaiensis</name>
    <dbReference type="NCBI Taxonomy" id="2932181"/>
    <lineage>
        <taxon>Bacteria</taxon>
        <taxon>Bacillati</taxon>
        <taxon>Actinomycetota</taxon>
        <taxon>Actinomycetes</taxon>
        <taxon>Bifidobacteriales</taxon>
        <taxon>Bifidobacteriaceae</taxon>
        <taxon>Bombiscardovia</taxon>
    </lineage>
</organism>
<dbReference type="SUPFAM" id="SSF53244">
    <property type="entry name" value="MurD-like peptide ligases, peptide-binding domain"/>
    <property type="match status" value="1"/>
</dbReference>
<name>A0ABM8B8Z6_9BIFI</name>
<gene>
    <name evidence="7 11" type="primary">murD</name>
    <name evidence="11" type="ORF">KIM372_11790</name>
</gene>
<keyword evidence="7 8" id="KW-0573">Peptidoglycan synthesis</keyword>
<evidence type="ECO:0000256" key="3">
    <source>
        <dbReference type="ARBA" id="ARBA00022490"/>
    </source>
</evidence>
<proteinExistence type="inferred from homology"/>
<keyword evidence="7 8" id="KW-0132">Cell division</keyword>
<evidence type="ECO:0000256" key="6">
    <source>
        <dbReference type="ARBA" id="ARBA00022840"/>
    </source>
</evidence>
<protein>
    <recommendedName>
        <fullName evidence="7 8">UDP-N-acetylmuramoylalanine--D-glutamate ligase</fullName>
        <ecNumber evidence="7 8">6.3.2.9</ecNumber>
    </recommendedName>
    <alternativeName>
        <fullName evidence="7">D-glutamic acid-adding enzyme</fullName>
    </alternativeName>
    <alternativeName>
        <fullName evidence="7">UDP-N-acetylmuramoyl-L-alanyl-D-glutamate synthetase</fullName>
    </alternativeName>
</protein>
<dbReference type="InterPro" id="IPR004101">
    <property type="entry name" value="Mur_ligase_C"/>
</dbReference>
<dbReference type="Proteomes" id="UP001321766">
    <property type="component" value="Chromosome"/>
</dbReference>
<comment type="catalytic activity">
    <reaction evidence="7 8">
        <text>UDP-N-acetyl-alpha-D-muramoyl-L-alanine + D-glutamate + ATP = UDP-N-acetyl-alpha-D-muramoyl-L-alanyl-D-glutamate + ADP + phosphate + H(+)</text>
        <dbReference type="Rhea" id="RHEA:16429"/>
        <dbReference type="ChEBI" id="CHEBI:15378"/>
        <dbReference type="ChEBI" id="CHEBI:29986"/>
        <dbReference type="ChEBI" id="CHEBI:30616"/>
        <dbReference type="ChEBI" id="CHEBI:43474"/>
        <dbReference type="ChEBI" id="CHEBI:83898"/>
        <dbReference type="ChEBI" id="CHEBI:83900"/>
        <dbReference type="ChEBI" id="CHEBI:456216"/>
        <dbReference type="EC" id="6.3.2.9"/>
    </reaction>
</comment>
<dbReference type="NCBIfam" id="TIGR01087">
    <property type="entry name" value="murD"/>
    <property type="match status" value="1"/>
</dbReference>
<keyword evidence="12" id="KW-1185">Reference proteome</keyword>
<keyword evidence="7 8" id="KW-0133">Cell shape</keyword>
<dbReference type="HAMAP" id="MF_00639">
    <property type="entry name" value="MurD"/>
    <property type="match status" value="1"/>
</dbReference>
<dbReference type="EC" id="6.3.2.9" evidence="7 8"/>
<dbReference type="InterPro" id="IPR005762">
    <property type="entry name" value="MurD"/>
</dbReference>
<dbReference type="SUPFAM" id="SSF53623">
    <property type="entry name" value="MurD-like peptide ligases, catalytic domain"/>
    <property type="match status" value="1"/>
</dbReference>